<dbReference type="CDD" id="cd09272">
    <property type="entry name" value="RNase_HI_RT_Ty1"/>
    <property type="match status" value="1"/>
</dbReference>
<keyword evidence="2" id="KW-0645">Protease</keyword>
<dbReference type="SUPFAM" id="SSF57756">
    <property type="entry name" value="Retrovirus zinc finger-like domains"/>
    <property type="match status" value="1"/>
</dbReference>
<dbReference type="Pfam" id="PF13976">
    <property type="entry name" value="gag_pre-integrs"/>
    <property type="match status" value="1"/>
</dbReference>
<dbReference type="Gene3D" id="4.10.60.10">
    <property type="entry name" value="Zinc finger, CCHC-type"/>
    <property type="match status" value="1"/>
</dbReference>
<dbReference type="InterPro" id="IPR001584">
    <property type="entry name" value="Integrase_cat-core"/>
</dbReference>
<dbReference type="PANTHER" id="PTHR11439">
    <property type="entry name" value="GAG-POL-RELATED RETROTRANSPOSON"/>
    <property type="match status" value="1"/>
</dbReference>
<dbReference type="InterPro" id="IPR043502">
    <property type="entry name" value="DNA/RNA_pol_sf"/>
</dbReference>
<feature type="region of interest" description="Disordered" evidence="4">
    <location>
        <begin position="793"/>
        <end position="851"/>
    </location>
</feature>
<dbReference type="PROSITE" id="PS50994">
    <property type="entry name" value="INTEGRASE"/>
    <property type="match status" value="1"/>
</dbReference>
<comment type="caution">
    <text evidence="5">The sequence shown here is derived from an EMBL/GenBank/DDBJ whole genome shotgun (WGS) entry which is preliminary data.</text>
</comment>
<keyword evidence="3" id="KW-0694">RNA-binding</keyword>
<dbReference type="InterPro" id="IPR057670">
    <property type="entry name" value="SH3_retrovirus"/>
</dbReference>
<dbReference type="Gene3D" id="3.30.420.10">
    <property type="entry name" value="Ribonuclease H-like superfamily/Ribonuclease H"/>
    <property type="match status" value="1"/>
</dbReference>
<dbReference type="InterPro" id="IPR013103">
    <property type="entry name" value="RVT_2"/>
</dbReference>
<organism evidence="5 6">
    <name type="scientific">Tilletia indica</name>
    <dbReference type="NCBI Taxonomy" id="43049"/>
    <lineage>
        <taxon>Eukaryota</taxon>
        <taxon>Fungi</taxon>
        <taxon>Dikarya</taxon>
        <taxon>Basidiomycota</taxon>
        <taxon>Ustilaginomycotina</taxon>
        <taxon>Exobasidiomycetes</taxon>
        <taxon>Tilletiales</taxon>
        <taxon>Tilletiaceae</taxon>
        <taxon>Tilletia</taxon>
    </lineage>
</organism>
<dbReference type="PANTHER" id="PTHR11439:SF483">
    <property type="entry name" value="PEPTIDE SYNTHASE GLIP-LIKE, PUTATIVE (AFU_ORTHOLOGUE AFUA_3G12920)-RELATED"/>
    <property type="match status" value="1"/>
</dbReference>
<dbReference type="Pfam" id="PF07727">
    <property type="entry name" value="RVT_2"/>
    <property type="match status" value="1"/>
</dbReference>
<dbReference type="EMBL" id="LWDF02000067">
    <property type="protein sequence ID" value="KAE8258515.1"/>
    <property type="molecule type" value="Genomic_DNA"/>
</dbReference>
<protein>
    <submittedName>
        <fullName evidence="5">Uncharacterized protein</fullName>
    </submittedName>
</protein>
<reference evidence="5" key="2">
    <citation type="journal article" date="2019" name="IMA Fungus">
        <title>Genome sequencing and comparison of five Tilletia species to identify candidate genes for the detection of regulated species infecting wheat.</title>
        <authorList>
            <person name="Nguyen H.D.T."/>
            <person name="Sultana T."/>
            <person name="Kesanakurti P."/>
            <person name="Hambleton S."/>
        </authorList>
    </citation>
    <scope>NUCLEOTIDE SEQUENCE</scope>
    <source>
        <strain evidence="5">DAOMC 236416</strain>
    </source>
</reference>
<dbReference type="InterPro" id="IPR001878">
    <property type="entry name" value="Znf_CCHC"/>
</dbReference>
<dbReference type="GO" id="GO:0015074">
    <property type="term" value="P:DNA integration"/>
    <property type="evidence" value="ECO:0007669"/>
    <property type="project" value="InterPro"/>
</dbReference>
<keyword evidence="1" id="KW-0507">mRNA processing</keyword>
<dbReference type="GO" id="GO:0006397">
    <property type="term" value="P:mRNA processing"/>
    <property type="evidence" value="ECO:0007669"/>
    <property type="project" value="UniProtKB-KW"/>
</dbReference>
<keyword evidence="2" id="KW-0378">Hydrolase</keyword>
<feature type="compositionally biased region" description="Gly residues" evidence="4">
    <location>
        <begin position="222"/>
        <end position="248"/>
    </location>
</feature>
<evidence type="ECO:0000313" key="6">
    <source>
        <dbReference type="Proteomes" id="UP000077521"/>
    </source>
</evidence>
<sequence>MSTTTSSSSSNDATTVAGMPKLNDVNWFRWYPLVRWAFKGRELWDTVEPGTQPAGDLDSIAVINWKKKADKAMSIIGFSCESSMQNLILTKETPKEMLDTLRAKCLSTSYANRSRLRRQLYSIKATPSTEMKKHIQDISDVLDHMEAIGITLEEADKIDALLTSLPETYDSLAQAMDVLAEGAGATFSKLCTYVLEQEHRQARHVQVASEQAMYTHQPQGSRFGGGGGNGGFGGGSGQGGWQGGNGGNDGKKNSQCHYCKRKGHWERDCRKKRSDGKRGKDKAAYASDKPISMGHSWICNEGNGSANPLTFVVDSGASRHIVNDRRWFDRYEPAEARRVITTANGDEMPVLGIGSVSVCLGNGQQVSFSGTAYVPSAVTNLLSVDRMVDEGFKVSFSDEGCRIARPDQSCVIIATRREGQYTVTASEHSNIGAALTADENVSKAQAQALLDHERLCHLNVAGMRALARMGVVPGLPTEIPDLPFCEGCAAGKQAATRFPDFEHSRAPRPLHTMAFDVVGPVEPPAPAALGSARYALNGTDSNTRFRWSLPIRFKSEVAGSIITLLKSLKTAYPHWPIANLRTDNGTEFVNEELGSFLKSVGITHQRSAPYTPQSNGLAERSNRVLLESVRSMLQARKLDQRLWGAALIMATRLRNWMPTKALPAGQIPARLLLGPGARMPKLRVFGSSCWVLGQGGEKGKFAAKSAKFLFIGYAHSDTYRLWDELNERIIISRNVVFDENDRPPRLTTRTTAAPQTGTVLLDIAPPSMEARLTQQMDEARRAVQARIAAAQERAREQVDQRELVAASSTTAQASSQPTEQGEQGAREGAGNSQQAEAERRTSRRLAGEGPEVEHALLAAAVPITDRRENPKSIREAMERKDWAKWKEAIEIELGALKETGTYQVVDTPRDANILTGKWVLTIKYNADGTISKYKARWVARGYSQIEGIDFDETHAPTARMASVRMVGALAAVDDLELIQWDYTTAYLNGELHNAVYIQPPEGVDVPAGKTWKLVKALYGLRQAGREWNIVLVEQLTDMGFRQSKTDASLFVRTEPSFVIIVVYVDDLIIAASKDTDLKKLKSQLAARFKGKDLGDAHHLLGIEIKRNREKRTLTMSQGRYAREVLERFGMSNCKPARTPMETKISLTPRAEGEEQADAQLYRAIVGSLMWLAMGTRVDYGFPVGFLGRFVSDPSVKHLTAAKRVLRDLKGTLDAELTFDGTNGLRIAAFVDADWAGDKADRKSTSGFAIMMAGRAVTWGAKKQTAVALSTTEAEYVAAGLAGREAIALTALLRDVGKHVDGIEIFCDNQAAISVSKNPVLHSRTKHIDIAHHWLKDAVNAKQLAFTYIPTDKNPADLLTKALPQAKVEGHRRRLGVVVVGGGDGIEDDEVDG</sequence>
<dbReference type="GO" id="GO:0003723">
    <property type="term" value="F:RNA binding"/>
    <property type="evidence" value="ECO:0007669"/>
    <property type="project" value="UniProtKB-KW"/>
</dbReference>
<evidence type="ECO:0000256" key="4">
    <source>
        <dbReference type="SAM" id="MobiDB-lite"/>
    </source>
</evidence>
<evidence type="ECO:0000256" key="3">
    <source>
        <dbReference type="ARBA" id="ARBA00022884"/>
    </source>
</evidence>
<dbReference type="PROSITE" id="PS50158">
    <property type="entry name" value="ZF_CCHC"/>
    <property type="match status" value="1"/>
</dbReference>
<accession>A0A177TKF2</accession>
<keyword evidence="6" id="KW-1185">Reference proteome</keyword>
<dbReference type="InterPro" id="IPR036875">
    <property type="entry name" value="Znf_CCHC_sf"/>
</dbReference>
<proteinExistence type="predicted"/>
<evidence type="ECO:0000256" key="1">
    <source>
        <dbReference type="ARBA" id="ARBA00022664"/>
    </source>
</evidence>
<dbReference type="Proteomes" id="UP000077521">
    <property type="component" value="Unassembled WGS sequence"/>
</dbReference>
<dbReference type="InterPro" id="IPR036397">
    <property type="entry name" value="RNaseH_sf"/>
</dbReference>
<evidence type="ECO:0000313" key="5">
    <source>
        <dbReference type="EMBL" id="KAE8258515.1"/>
    </source>
</evidence>
<dbReference type="SUPFAM" id="SSF53098">
    <property type="entry name" value="Ribonuclease H-like"/>
    <property type="match status" value="1"/>
</dbReference>
<feature type="region of interest" description="Disordered" evidence="4">
    <location>
        <begin position="217"/>
        <end position="248"/>
    </location>
</feature>
<name>A0A177TKF2_9BASI</name>
<dbReference type="GO" id="GO:0004190">
    <property type="term" value="F:aspartic-type endopeptidase activity"/>
    <property type="evidence" value="ECO:0007669"/>
    <property type="project" value="UniProtKB-KW"/>
</dbReference>
<dbReference type="Pfam" id="PF22936">
    <property type="entry name" value="Pol_BBD"/>
    <property type="match status" value="1"/>
</dbReference>
<dbReference type="Pfam" id="PF25597">
    <property type="entry name" value="SH3_retrovirus"/>
    <property type="match status" value="1"/>
</dbReference>
<dbReference type="GO" id="GO:0008270">
    <property type="term" value="F:zinc ion binding"/>
    <property type="evidence" value="ECO:0007669"/>
    <property type="project" value="InterPro"/>
</dbReference>
<dbReference type="InterPro" id="IPR012337">
    <property type="entry name" value="RNaseH-like_sf"/>
</dbReference>
<dbReference type="InterPro" id="IPR025724">
    <property type="entry name" value="GAG-pre-integrase_dom"/>
</dbReference>
<gene>
    <name evidence="5" type="ORF">A4X13_0g1633</name>
</gene>
<keyword evidence="2" id="KW-0064">Aspartyl protease</keyword>
<dbReference type="Pfam" id="PF14223">
    <property type="entry name" value="Retrotran_gag_2"/>
    <property type="match status" value="1"/>
</dbReference>
<feature type="compositionally biased region" description="Low complexity" evidence="4">
    <location>
        <begin position="805"/>
        <end position="830"/>
    </location>
</feature>
<feature type="compositionally biased region" description="Basic and acidic residues" evidence="4">
    <location>
        <begin position="793"/>
        <end position="802"/>
    </location>
</feature>
<evidence type="ECO:0000256" key="2">
    <source>
        <dbReference type="ARBA" id="ARBA00022750"/>
    </source>
</evidence>
<reference evidence="5" key="1">
    <citation type="submission" date="2016-04" db="EMBL/GenBank/DDBJ databases">
        <authorList>
            <person name="Nguyen H.D."/>
            <person name="Samba Siva P."/>
            <person name="Cullis J."/>
            <person name="Levesque C.A."/>
            <person name="Hambleton S."/>
        </authorList>
    </citation>
    <scope>NUCLEOTIDE SEQUENCE</scope>
    <source>
        <strain evidence="5">DAOMC 236416</strain>
    </source>
</reference>
<dbReference type="SUPFAM" id="SSF56672">
    <property type="entry name" value="DNA/RNA polymerases"/>
    <property type="match status" value="1"/>
</dbReference>
<dbReference type="GO" id="GO:0005634">
    <property type="term" value="C:nucleus"/>
    <property type="evidence" value="ECO:0007669"/>
    <property type="project" value="UniProtKB-ARBA"/>
</dbReference>
<dbReference type="InterPro" id="IPR054722">
    <property type="entry name" value="PolX-like_BBD"/>
</dbReference>